<protein>
    <submittedName>
        <fullName evidence="1">Uncharacterized protein</fullName>
    </submittedName>
</protein>
<evidence type="ECO:0000313" key="1">
    <source>
        <dbReference type="EMBL" id="KGO95723.1"/>
    </source>
</evidence>
<reference evidence="1 2" key="2">
    <citation type="journal article" date="2015" name="Stand. Genomic Sci.">
        <title>High quality draft genomic sequence of Flavobacterium enshiense DK69(T) and comparison among Flavobacterium genomes.</title>
        <authorList>
            <person name="Zeng Z."/>
            <person name="Chen C."/>
            <person name="Du H."/>
            <person name="Wang G."/>
            <person name="Li M."/>
        </authorList>
    </citation>
    <scope>NUCLEOTIDE SEQUENCE [LARGE SCALE GENOMIC DNA]</scope>
    <source>
        <strain evidence="1 2">DK69</strain>
    </source>
</reference>
<gene>
    <name evidence="1" type="ORF">Q767_08490</name>
</gene>
<sequence>MKKVTKIEWTFHTSNQEGSGTDSQVTIKIFRDGDLLAFINQEPGETARLDRGENGTYWWVFKNPTRLGTAESGQVVPYTENFPNGVQGHLKVQFEIWGDDAWRIGTIESKVVSGEKVGIPGTIDSWSWKESSESFVFNGEDVLSSNSSEGIRKLNLNY</sequence>
<keyword evidence="2" id="KW-1185">Reference proteome</keyword>
<dbReference type="OrthoDB" id="9948341at2"/>
<dbReference type="RefSeq" id="WP_023574925.1">
    <property type="nucleotide sequence ID" value="NZ_AVCS01000028.1"/>
</dbReference>
<comment type="caution">
    <text evidence="1">The sequence shown here is derived from an EMBL/GenBank/DDBJ whole genome shotgun (WGS) entry which is preliminary data.</text>
</comment>
<dbReference type="Proteomes" id="UP000030149">
    <property type="component" value="Unassembled WGS sequence"/>
</dbReference>
<dbReference type="EMBL" id="JRLZ01000008">
    <property type="protein sequence ID" value="KGO95723.1"/>
    <property type="molecule type" value="Genomic_DNA"/>
</dbReference>
<reference evidence="2" key="1">
    <citation type="submission" date="2013-09" db="EMBL/GenBank/DDBJ databases">
        <authorList>
            <person name="Zeng Z."/>
            <person name="Chen C."/>
        </authorList>
    </citation>
    <scope>NUCLEOTIDE SEQUENCE [LARGE SCALE GENOMIC DNA]</scope>
    <source>
        <strain evidence="2">DK69</strain>
    </source>
</reference>
<dbReference type="AlphaFoldDB" id="V6S1B9"/>
<organism evidence="1 2">
    <name type="scientific">Flavobacterium enshiense DK69</name>
    <dbReference type="NCBI Taxonomy" id="1107311"/>
    <lineage>
        <taxon>Bacteria</taxon>
        <taxon>Pseudomonadati</taxon>
        <taxon>Bacteroidota</taxon>
        <taxon>Flavobacteriia</taxon>
        <taxon>Flavobacteriales</taxon>
        <taxon>Flavobacteriaceae</taxon>
        <taxon>Flavobacterium</taxon>
    </lineage>
</organism>
<evidence type="ECO:0000313" key="2">
    <source>
        <dbReference type="Proteomes" id="UP000030149"/>
    </source>
</evidence>
<name>V6S1B9_9FLAO</name>
<accession>V6S1B9</accession>
<dbReference type="PATRIC" id="fig|1107311.3.peg.2939"/>
<proteinExistence type="predicted"/>